<proteinExistence type="predicted"/>
<dbReference type="Proteomes" id="UP000681967">
    <property type="component" value="Unassembled WGS sequence"/>
</dbReference>
<organism evidence="1 3">
    <name type="scientific">Rotaria magnacalcarata</name>
    <dbReference type="NCBI Taxonomy" id="392030"/>
    <lineage>
        <taxon>Eukaryota</taxon>
        <taxon>Metazoa</taxon>
        <taxon>Spiralia</taxon>
        <taxon>Gnathifera</taxon>
        <taxon>Rotifera</taxon>
        <taxon>Eurotatoria</taxon>
        <taxon>Bdelloidea</taxon>
        <taxon>Philodinida</taxon>
        <taxon>Philodinidae</taxon>
        <taxon>Rotaria</taxon>
    </lineage>
</organism>
<dbReference type="EMBL" id="CAJOBJ010152116">
    <property type="protein sequence ID" value="CAF4810947.1"/>
    <property type="molecule type" value="Genomic_DNA"/>
</dbReference>
<protein>
    <submittedName>
        <fullName evidence="1">Uncharacterized protein</fullName>
    </submittedName>
</protein>
<evidence type="ECO:0000313" key="1">
    <source>
        <dbReference type="EMBL" id="CAF4512983.1"/>
    </source>
</evidence>
<dbReference type="Proteomes" id="UP000681720">
    <property type="component" value="Unassembled WGS sequence"/>
</dbReference>
<feature type="non-terminal residue" evidence="1">
    <location>
        <position position="14"/>
    </location>
</feature>
<sequence length="14" mass="1431">MPSSLPTAPRPSCS</sequence>
<reference evidence="1" key="1">
    <citation type="submission" date="2021-02" db="EMBL/GenBank/DDBJ databases">
        <authorList>
            <person name="Nowell W R."/>
        </authorList>
    </citation>
    <scope>NUCLEOTIDE SEQUENCE</scope>
</reference>
<name>A0A8S2XTF0_9BILA</name>
<evidence type="ECO:0000313" key="3">
    <source>
        <dbReference type="Proteomes" id="UP000681967"/>
    </source>
</evidence>
<evidence type="ECO:0000313" key="2">
    <source>
        <dbReference type="EMBL" id="CAF4810947.1"/>
    </source>
</evidence>
<dbReference type="EMBL" id="CAJOBH010080102">
    <property type="protein sequence ID" value="CAF4512983.1"/>
    <property type="molecule type" value="Genomic_DNA"/>
</dbReference>
<accession>A0A8S2XTF0</accession>
<gene>
    <name evidence="1" type="ORF">BYL167_LOCUS36558</name>
    <name evidence="2" type="ORF">GIL414_LOCUS47578</name>
</gene>
<comment type="caution">
    <text evidence="1">The sequence shown here is derived from an EMBL/GenBank/DDBJ whole genome shotgun (WGS) entry which is preliminary data.</text>
</comment>